<dbReference type="GO" id="GO:0140359">
    <property type="term" value="F:ABC-type transporter activity"/>
    <property type="evidence" value="ECO:0007669"/>
    <property type="project" value="InterPro"/>
</dbReference>
<comment type="subcellular location">
    <subcellularLocation>
        <location evidence="6">Cell membrane</location>
        <topology evidence="6">Multi-pass membrane protein</topology>
    </subcellularLocation>
    <subcellularLocation>
        <location evidence="1">Membrane</location>
        <topology evidence="1">Multi-pass membrane protein</topology>
    </subcellularLocation>
</comment>
<keyword evidence="2 6" id="KW-0812">Transmembrane</keyword>
<feature type="transmembrane region" description="Helical" evidence="6">
    <location>
        <begin position="253"/>
        <end position="272"/>
    </location>
</feature>
<dbReference type="InterPro" id="IPR013525">
    <property type="entry name" value="ABC2_TM"/>
</dbReference>
<proteinExistence type="inferred from homology"/>
<keyword evidence="4 6" id="KW-0472">Membrane</keyword>
<feature type="transmembrane region" description="Helical" evidence="6">
    <location>
        <begin position="199"/>
        <end position="223"/>
    </location>
</feature>
<evidence type="ECO:0000256" key="5">
    <source>
        <dbReference type="ARBA" id="ARBA00023251"/>
    </source>
</evidence>
<comment type="similarity">
    <text evidence="6">Belongs to the ABC-2 integral membrane protein family.</text>
</comment>
<dbReference type="OrthoDB" id="26267at2"/>
<dbReference type="PROSITE" id="PS51012">
    <property type="entry name" value="ABC_TM2"/>
    <property type="match status" value="1"/>
</dbReference>
<evidence type="ECO:0000256" key="2">
    <source>
        <dbReference type="ARBA" id="ARBA00022692"/>
    </source>
</evidence>
<gene>
    <name evidence="8" type="ORF">SAMN05444583_104162</name>
</gene>
<feature type="transmembrane region" description="Helical" evidence="6">
    <location>
        <begin position="83"/>
        <end position="107"/>
    </location>
</feature>
<dbReference type="InterPro" id="IPR052902">
    <property type="entry name" value="ABC-2_transporter"/>
</dbReference>
<evidence type="ECO:0000256" key="3">
    <source>
        <dbReference type="ARBA" id="ARBA00022989"/>
    </source>
</evidence>
<feature type="domain" description="ABC transmembrane type-2" evidence="7">
    <location>
        <begin position="51"/>
        <end position="278"/>
    </location>
</feature>
<keyword evidence="6" id="KW-0813">Transport</keyword>
<dbReference type="PANTHER" id="PTHR43027">
    <property type="entry name" value="DOXORUBICIN RESISTANCE ABC TRANSPORTER PERMEASE PROTEIN DRRC-RELATED"/>
    <property type="match status" value="1"/>
</dbReference>
<evidence type="ECO:0000259" key="7">
    <source>
        <dbReference type="PROSITE" id="PS51012"/>
    </source>
</evidence>
<keyword evidence="5" id="KW-0046">Antibiotic resistance</keyword>
<dbReference type="InterPro" id="IPR047817">
    <property type="entry name" value="ABC2_TM_bact-type"/>
</dbReference>
<feature type="transmembrane region" description="Helical" evidence="6">
    <location>
        <begin position="134"/>
        <end position="157"/>
    </location>
</feature>
<evidence type="ECO:0000256" key="6">
    <source>
        <dbReference type="RuleBase" id="RU361157"/>
    </source>
</evidence>
<protein>
    <recommendedName>
        <fullName evidence="6">Transport permease protein</fullName>
    </recommendedName>
</protein>
<dbReference type="Proteomes" id="UP000198677">
    <property type="component" value="Unassembled WGS sequence"/>
</dbReference>
<organism evidence="8 9">
    <name type="scientific">Rhodococcus maanshanensis</name>
    <dbReference type="NCBI Taxonomy" id="183556"/>
    <lineage>
        <taxon>Bacteria</taxon>
        <taxon>Bacillati</taxon>
        <taxon>Actinomycetota</taxon>
        <taxon>Actinomycetes</taxon>
        <taxon>Mycobacteriales</taxon>
        <taxon>Nocardiaceae</taxon>
        <taxon>Rhodococcus</taxon>
    </lineage>
</organism>
<dbReference type="EMBL" id="FOAW01000004">
    <property type="protein sequence ID" value="SEK89997.1"/>
    <property type="molecule type" value="Genomic_DNA"/>
</dbReference>
<dbReference type="RefSeq" id="WP_027503146.1">
    <property type="nucleotide sequence ID" value="NZ_FOAW01000004.1"/>
</dbReference>
<keyword evidence="9" id="KW-1185">Reference proteome</keyword>
<feature type="transmembrane region" description="Helical" evidence="6">
    <location>
        <begin position="51"/>
        <end position="71"/>
    </location>
</feature>
<sequence>MTDLQTRVATPATQGFPVVTDPPSETSWPALYEHSLLQAGRLLRGWLRDPFTILQAVIYPAVTMLMFWAVLGISITKATGVNSIFGTAPMMTLVGAMFGCIASGLSLKKEWKTGLLARFWILPMHRAAGLVSRLIAESVRIMITTVLIVLVAIPLGFRFTQGFLAAVGMLFVPLLLGLGFATLVTMLSVMAAKAPLVELLSLLCTLMMFFNSGFVPTAAYPTWLQNFVENQPMSCAIDTMKGLTLGGPVAEPLIKTALWSIGAVLLFTYPAIKGYQRAAHNPFS</sequence>
<dbReference type="Pfam" id="PF01061">
    <property type="entry name" value="ABC2_membrane"/>
    <property type="match status" value="1"/>
</dbReference>
<evidence type="ECO:0000256" key="1">
    <source>
        <dbReference type="ARBA" id="ARBA00004141"/>
    </source>
</evidence>
<dbReference type="GO" id="GO:0046677">
    <property type="term" value="P:response to antibiotic"/>
    <property type="evidence" value="ECO:0007669"/>
    <property type="project" value="UniProtKB-KW"/>
</dbReference>
<dbReference type="GO" id="GO:0043190">
    <property type="term" value="C:ATP-binding cassette (ABC) transporter complex"/>
    <property type="evidence" value="ECO:0007669"/>
    <property type="project" value="InterPro"/>
</dbReference>
<accession>A0A1H7KVM2</accession>
<dbReference type="InterPro" id="IPR000412">
    <property type="entry name" value="ABC_2_transport"/>
</dbReference>
<dbReference type="PANTHER" id="PTHR43027:SF1">
    <property type="entry name" value="DOXORUBICIN RESISTANCE ABC TRANSPORTER PERMEASE PROTEIN DRRC-RELATED"/>
    <property type="match status" value="1"/>
</dbReference>
<name>A0A1H7KVM2_9NOCA</name>
<dbReference type="PIRSF" id="PIRSF006648">
    <property type="entry name" value="DrrB"/>
    <property type="match status" value="1"/>
</dbReference>
<reference evidence="9" key="1">
    <citation type="submission" date="2016-10" db="EMBL/GenBank/DDBJ databases">
        <authorList>
            <person name="Varghese N."/>
            <person name="Submissions S."/>
        </authorList>
    </citation>
    <scope>NUCLEOTIDE SEQUENCE [LARGE SCALE GENOMIC DNA]</scope>
    <source>
        <strain evidence="9">DSM 44675</strain>
    </source>
</reference>
<keyword evidence="3 6" id="KW-1133">Transmembrane helix</keyword>
<keyword evidence="6" id="KW-1003">Cell membrane</keyword>
<evidence type="ECO:0000313" key="9">
    <source>
        <dbReference type="Proteomes" id="UP000198677"/>
    </source>
</evidence>
<evidence type="ECO:0000313" key="8">
    <source>
        <dbReference type="EMBL" id="SEK89997.1"/>
    </source>
</evidence>
<dbReference type="AlphaFoldDB" id="A0A1H7KVM2"/>
<feature type="transmembrane region" description="Helical" evidence="6">
    <location>
        <begin position="163"/>
        <end position="187"/>
    </location>
</feature>
<evidence type="ECO:0000256" key="4">
    <source>
        <dbReference type="ARBA" id="ARBA00023136"/>
    </source>
</evidence>